<accession>A0ACB8C577</accession>
<dbReference type="Proteomes" id="UP000821865">
    <property type="component" value="Chromosome 9"/>
</dbReference>
<proteinExistence type="predicted"/>
<sequence length="137" mass="15756">MRGYETHIASGRTRTAVLIKKHHTTQQHQINHRIEHTLIELVPHKKTLQSIYILNVYSPPRDTLKDLDKFPREVKKVTKERQREDGAEPRERQTKRQINGGCSRGGCVGLLQGSETASREPVRLATQARMRIVWDAA</sequence>
<name>A0ACB8C577_DERSI</name>
<organism evidence="1 2">
    <name type="scientific">Dermacentor silvarum</name>
    <name type="common">Tick</name>
    <dbReference type="NCBI Taxonomy" id="543639"/>
    <lineage>
        <taxon>Eukaryota</taxon>
        <taxon>Metazoa</taxon>
        <taxon>Ecdysozoa</taxon>
        <taxon>Arthropoda</taxon>
        <taxon>Chelicerata</taxon>
        <taxon>Arachnida</taxon>
        <taxon>Acari</taxon>
        <taxon>Parasitiformes</taxon>
        <taxon>Ixodida</taxon>
        <taxon>Ixodoidea</taxon>
        <taxon>Ixodidae</taxon>
        <taxon>Rhipicephalinae</taxon>
        <taxon>Dermacentor</taxon>
    </lineage>
</organism>
<reference evidence="1" key="1">
    <citation type="submission" date="2020-05" db="EMBL/GenBank/DDBJ databases">
        <title>Large-scale comparative analyses of tick genomes elucidate their genetic diversity and vector capacities.</title>
        <authorList>
            <person name="Jia N."/>
            <person name="Wang J."/>
            <person name="Shi W."/>
            <person name="Du L."/>
            <person name="Sun Y."/>
            <person name="Zhan W."/>
            <person name="Jiang J."/>
            <person name="Wang Q."/>
            <person name="Zhang B."/>
            <person name="Ji P."/>
            <person name="Sakyi L.B."/>
            <person name="Cui X."/>
            <person name="Yuan T."/>
            <person name="Jiang B."/>
            <person name="Yang W."/>
            <person name="Lam T.T.-Y."/>
            <person name="Chang Q."/>
            <person name="Ding S."/>
            <person name="Wang X."/>
            <person name="Zhu J."/>
            <person name="Ruan X."/>
            <person name="Zhao L."/>
            <person name="Wei J."/>
            <person name="Que T."/>
            <person name="Du C."/>
            <person name="Cheng J."/>
            <person name="Dai P."/>
            <person name="Han X."/>
            <person name="Huang E."/>
            <person name="Gao Y."/>
            <person name="Liu J."/>
            <person name="Shao H."/>
            <person name="Ye R."/>
            <person name="Li L."/>
            <person name="Wei W."/>
            <person name="Wang X."/>
            <person name="Wang C."/>
            <person name="Yang T."/>
            <person name="Huo Q."/>
            <person name="Li W."/>
            <person name="Guo W."/>
            <person name="Chen H."/>
            <person name="Zhou L."/>
            <person name="Ni X."/>
            <person name="Tian J."/>
            <person name="Zhou Y."/>
            <person name="Sheng Y."/>
            <person name="Liu T."/>
            <person name="Pan Y."/>
            <person name="Xia L."/>
            <person name="Li J."/>
            <person name="Zhao F."/>
            <person name="Cao W."/>
        </authorList>
    </citation>
    <scope>NUCLEOTIDE SEQUENCE</scope>
    <source>
        <strain evidence="1">Dsil-2018</strain>
    </source>
</reference>
<comment type="caution">
    <text evidence="1">The sequence shown here is derived from an EMBL/GenBank/DDBJ whole genome shotgun (WGS) entry which is preliminary data.</text>
</comment>
<evidence type="ECO:0000313" key="1">
    <source>
        <dbReference type="EMBL" id="KAH7933987.1"/>
    </source>
</evidence>
<keyword evidence="2" id="KW-1185">Reference proteome</keyword>
<evidence type="ECO:0000313" key="2">
    <source>
        <dbReference type="Proteomes" id="UP000821865"/>
    </source>
</evidence>
<dbReference type="EMBL" id="CM023478">
    <property type="protein sequence ID" value="KAH7933987.1"/>
    <property type="molecule type" value="Genomic_DNA"/>
</dbReference>
<protein>
    <submittedName>
        <fullName evidence="1">Uncharacterized protein</fullName>
    </submittedName>
</protein>
<gene>
    <name evidence="1" type="ORF">HPB49_020172</name>
</gene>